<dbReference type="PANTHER" id="PTHR33884">
    <property type="entry name" value="UPF0410 PROTEIN YMGE"/>
    <property type="match status" value="1"/>
</dbReference>
<dbReference type="AlphaFoldDB" id="A0A074MCD9"/>
<keyword evidence="4 7" id="KW-0812">Transmembrane</keyword>
<proteinExistence type="inferred from homology"/>
<protein>
    <submittedName>
        <fullName evidence="8">Membrane protein</fullName>
    </submittedName>
</protein>
<dbReference type="eggNOG" id="COG2261">
    <property type="taxonomic scope" value="Bacteria"/>
</dbReference>
<feature type="transmembrane region" description="Helical" evidence="7">
    <location>
        <begin position="6"/>
        <end position="22"/>
    </location>
</feature>
<dbReference type="GO" id="GO:0005886">
    <property type="term" value="C:plasma membrane"/>
    <property type="evidence" value="ECO:0007669"/>
    <property type="project" value="UniProtKB-SubCell"/>
</dbReference>
<name>A0A074MCD9_ERYLO</name>
<dbReference type="Proteomes" id="UP000027647">
    <property type="component" value="Unassembled WGS sequence"/>
</dbReference>
<evidence type="ECO:0000256" key="2">
    <source>
        <dbReference type="ARBA" id="ARBA00011006"/>
    </source>
</evidence>
<gene>
    <name evidence="8" type="ORF">EH31_12805</name>
</gene>
<feature type="transmembrane region" description="Helical" evidence="7">
    <location>
        <begin position="60"/>
        <end position="82"/>
    </location>
</feature>
<evidence type="ECO:0000313" key="8">
    <source>
        <dbReference type="EMBL" id="KEO89518.1"/>
    </source>
</evidence>
<comment type="caution">
    <text evidence="8">The sequence shown here is derived from an EMBL/GenBank/DDBJ whole genome shotgun (WGS) entry which is preliminary data.</text>
</comment>
<sequence>MGWIVALIVGGVAGWLASLVMNRDASMGIFWNIVVGCVGSVVGNMIVGPLLGITGSVQEFSLTGLVVAVVGAVVLLGILNLIQRGRIKG</sequence>
<dbReference type="EMBL" id="JMIW01000005">
    <property type="protein sequence ID" value="KEO89518.1"/>
    <property type="molecule type" value="Genomic_DNA"/>
</dbReference>
<dbReference type="STRING" id="1044.EH31_12805"/>
<accession>A0A074MCD9</accession>
<dbReference type="Pfam" id="PF04226">
    <property type="entry name" value="Transgly_assoc"/>
    <property type="match status" value="1"/>
</dbReference>
<feature type="transmembrane region" description="Helical" evidence="7">
    <location>
        <begin position="29"/>
        <end position="54"/>
    </location>
</feature>
<reference evidence="8 9" key="1">
    <citation type="submission" date="2014-04" db="EMBL/GenBank/DDBJ databases">
        <title>A comprehensive comparison of genomes of Erythrobacter spp. strains.</title>
        <authorList>
            <person name="Zheng Q."/>
        </authorList>
    </citation>
    <scope>NUCLEOTIDE SEQUENCE [LARGE SCALE GENOMIC DNA]</scope>
    <source>
        <strain evidence="8 9">DSM 6997</strain>
    </source>
</reference>
<comment type="similarity">
    <text evidence="2">Belongs to the UPF0410 family.</text>
</comment>
<dbReference type="OrthoDB" id="964123at2"/>
<evidence type="ECO:0000256" key="6">
    <source>
        <dbReference type="ARBA" id="ARBA00023136"/>
    </source>
</evidence>
<keyword evidence="3" id="KW-1003">Cell membrane</keyword>
<evidence type="ECO:0000256" key="7">
    <source>
        <dbReference type="SAM" id="Phobius"/>
    </source>
</evidence>
<organism evidence="8 9">
    <name type="scientific">Erythrobacter longus</name>
    <dbReference type="NCBI Taxonomy" id="1044"/>
    <lineage>
        <taxon>Bacteria</taxon>
        <taxon>Pseudomonadati</taxon>
        <taxon>Pseudomonadota</taxon>
        <taxon>Alphaproteobacteria</taxon>
        <taxon>Sphingomonadales</taxon>
        <taxon>Erythrobacteraceae</taxon>
        <taxon>Erythrobacter/Porphyrobacter group</taxon>
        <taxon>Erythrobacter</taxon>
    </lineage>
</organism>
<dbReference type="RefSeq" id="WP_034960646.1">
    <property type="nucleotide sequence ID" value="NZ_JMIW01000005.1"/>
</dbReference>
<comment type="subcellular location">
    <subcellularLocation>
        <location evidence="1">Cell membrane</location>
        <topology evidence="1">Multi-pass membrane protein</topology>
    </subcellularLocation>
</comment>
<dbReference type="PANTHER" id="PTHR33884:SF3">
    <property type="entry name" value="UPF0410 PROTEIN YMGE"/>
    <property type="match status" value="1"/>
</dbReference>
<evidence type="ECO:0000256" key="3">
    <source>
        <dbReference type="ARBA" id="ARBA00022475"/>
    </source>
</evidence>
<keyword evidence="5 7" id="KW-1133">Transmembrane helix</keyword>
<dbReference type="InterPro" id="IPR007341">
    <property type="entry name" value="Transgly_assoc"/>
</dbReference>
<evidence type="ECO:0000256" key="1">
    <source>
        <dbReference type="ARBA" id="ARBA00004651"/>
    </source>
</evidence>
<keyword evidence="9" id="KW-1185">Reference proteome</keyword>
<evidence type="ECO:0000313" key="9">
    <source>
        <dbReference type="Proteomes" id="UP000027647"/>
    </source>
</evidence>
<keyword evidence="6 7" id="KW-0472">Membrane</keyword>
<evidence type="ECO:0000256" key="4">
    <source>
        <dbReference type="ARBA" id="ARBA00022692"/>
    </source>
</evidence>
<evidence type="ECO:0000256" key="5">
    <source>
        <dbReference type="ARBA" id="ARBA00022989"/>
    </source>
</evidence>